<comment type="subcellular location">
    <subcellularLocation>
        <location evidence="1">Nucleus</location>
    </subcellularLocation>
</comment>
<feature type="compositionally biased region" description="Polar residues" evidence="7">
    <location>
        <begin position="1"/>
        <end position="18"/>
    </location>
</feature>
<evidence type="ECO:0000256" key="5">
    <source>
        <dbReference type="ARBA" id="ARBA00023242"/>
    </source>
</evidence>
<dbReference type="STRING" id="933852.A0A0C3B7S0"/>
<dbReference type="GO" id="GO:0030488">
    <property type="term" value="P:tRNA methylation"/>
    <property type="evidence" value="ECO:0007669"/>
    <property type="project" value="InterPro"/>
</dbReference>
<organism evidence="8 9">
    <name type="scientific">Serendipita vermifera MAFF 305830</name>
    <dbReference type="NCBI Taxonomy" id="933852"/>
    <lineage>
        <taxon>Eukaryota</taxon>
        <taxon>Fungi</taxon>
        <taxon>Dikarya</taxon>
        <taxon>Basidiomycota</taxon>
        <taxon>Agaricomycotina</taxon>
        <taxon>Agaricomycetes</taxon>
        <taxon>Sebacinales</taxon>
        <taxon>Serendipitaceae</taxon>
        <taxon>Serendipita</taxon>
    </lineage>
</organism>
<keyword evidence="5" id="KW-0539">Nucleus</keyword>
<feature type="region of interest" description="Disordered" evidence="7">
    <location>
        <begin position="1"/>
        <end position="22"/>
    </location>
</feature>
<dbReference type="PANTHER" id="PTHR12945">
    <property type="entry name" value="TRANSLATION INITIATION FACTOR EIF3-RELATED"/>
    <property type="match status" value="1"/>
</dbReference>
<keyword evidence="4" id="KW-0819">tRNA processing</keyword>
<evidence type="ECO:0000256" key="4">
    <source>
        <dbReference type="ARBA" id="ARBA00022694"/>
    </source>
</evidence>
<gene>
    <name evidence="8" type="ORF">M408DRAFT_143643</name>
</gene>
<evidence type="ECO:0000313" key="9">
    <source>
        <dbReference type="Proteomes" id="UP000054097"/>
    </source>
</evidence>
<dbReference type="EMBL" id="KN824294">
    <property type="protein sequence ID" value="KIM28149.1"/>
    <property type="molecule type" value="Genomic_DNA"/>
</dbReference>
<proteinExistence type="inferred from homology"/>
<keyword evidence="9" id="KW-1185">Reference proteome</keyword>
<reference evidence="8 9" key="1">
    <citation type="submission" date="2014-04" db="EMBL/GenBank/DDBJ databases">
        <authorList>
            <consortium name="DOE Joint Genome Institute"/>
            <person name="Kuo A."/>
            <person name="Zuccaro A."/>
            <person name="Kohler A."/>
            <person name="Nagy L.G."/>
            <person name="Floudas D."/>
            <person name="Copeland A."/>
            <person name="Barry K.W."/>
            <person name="Cichocki N."/>
            <person name="Veneault-Fourrey C."/>
            <person name="LaButti K."/>
            <person name="Lindquist E.A."/>
            <person name="Lipzen A."/>
            <person name="Lundell T."/>
            <person name="Morin E."/>
            <person name="Murat C."/>
            <person name="Sun H."/>
            <person name="Tunlid A."/>
            <person name="Henrissat B."/>
            <person name="Grigoriev I.V."/>
            <person name="Hibbett D.S."/>
            <person name="Martin F."/>
            <person name="Nordberg H.P."/>
            <person name="Cantor M.N."/>
            <person name="Hua S.X."/>
        </authorList>
    </citation>
    <scope>NUCLEOTIDE SEQUENCE [LARGE SCALE GENOMIC DNA]</scope>
    <source>
        <strain evidence="8 9">MAFF 305830</strain>
    </source>
</reference>
<dbReference type="InterPro" id="IPR017423">
    <property type="entry name" value="TRM6"/>
</dbReference>
<feature type="region of interest" description="Disordered" evidence="7">
    <location>
        <begin position="420"/>
        <end position="463"/>
    </location>
</feature>
<dbReference type="GO" id="GO:0031515">
    <property type="term" value="C:tRNA (m1A) methyltransferase complex"/>
    <property type="evidence" value="ECO:0007669"/>
    <property type="project" value="InterPro"/>
</dbReference>
<evidence type="ECO:0000256" key="3">
    <source>
        <dbReference type="ARBA" id="ARBA00021704"/>
    </source>
</evidence>
<accession>A0A0C3B7S0</accession>
<evidence type="ECO:0000256" key="6">
    <source>
        <dbReference type="ARBA" id="ARBA00032319"/>
    </source>
</evidence>
<name>A0A0C3B7S0_SERVB</name>
<dbReference type="PANTHER" id="PTHR12945:SF0">
    <property type="entry name" value="TRNA (ADENINE(58)-N(1))-METHYLTRANSFERASE NON-CATALYTIC SUBUNIT TRM6"/>
    <property type="match status" value="1"/>
</dbReference>
<evidence type="ECO:0000256" key="7">
    <source>
        <dbReference type="SAM" id="MobiDB-lite"/>
    </source>
</evidence>
<comment type="similarity">
    <text evidence="2">Belongs to the TRM6/GCD10 family.</text>
</comment>
<feature type="compositionally biased region" description="Basic and acidic residues" evidence="7">
    <location>
        <begin position="432"/>
        <end position="444"/>
    </location>
</feature>
<sequence>MDNSGPHTSSPGPQNASNKDNRHIIHPNSQLLIRLPTKEVRNIRIDASPGEKSINLGKFGSLKQKYLVGQPYGLSYEVQNDKTLVILPPRRLEELEETGATNELIVDGNEFVQPLTYTEIDALKKSGLHASEIIKRQIESHANFELKTEYSKDKYRKRKQAKFAKEITVLEPSLFNVTSYFFEKDPAKIMHLRIDTLGQMANLANLRPGGRYIVVDAVSGLLVATALERLGGEGRVLYMSESDTPPQFQALDLLNMPESHISILKQLDWAASDEDHEPIRAPFETDTGEYRSIGQKERYEKRKLALEAHAQLREEFFAGEWDGLLIAAQYEPFSIVQRLTPYLAGSATITIYSPFLQILSEAQAKMRPLPAYLSPSITEAWLRQYQVLPGRTHPMMSMTGGGGYILHAIHVYDDPTASSAMAGLRQRKRQQRERNASRAAEKSKNKAVLEANQDVEMLSEVDK</sequence>
<dbReference type="Proteomes" id="UP000054097">
    <property type="component" value="Unassembled WGS sequence"/>
</dbReference>
<dbReference type="HOGENOM" id="CLU_010916_1_0_1"/>
<dbReference type="AlphaFoldDB" id="A0A0C3B7S0"/>
<dbReference type="Pfam" id="PF04189">
    <property type="entry name" value="Gcd10p"/>
    <property type="match status" value="1"/>
</dbReference>
<evidence type="ECO:0000256" key="2">
    <source>
        <dbReference type="ARBA" id="ARBA00008320"/>
    </source>
</evidence>
<dbReference type="GO" id="GO:0005634">
    <property type="term" value="C:nucleus"/>
    <property type="evidence" value="ECO:0007669"/>
    <property type="project" value="UniProtKB-SubCell"/>
</dbReference>
<protein>
    <recommendedName>
        <fullName evidence="3">tRNA (adenine(58)-N(1))-methyltransferase non-catalytic subunit TRM6</fullName>
    </recommendedName>
    <alternativeName>
        <fullName evidence="6">tRNA(m1A58)-methyltransferase subunit TRM6</fullName>
    </alternativeName>
</protein>
<reference evidence="9" key="2">
    <citation type="submission" date="2015-01" db="EMBL/GenBank/DDBJ databases">
        <title>Evolutionary Origins and Diversification of the Mycorrhizal Mutualists.</title>
        <authorList>
            <consortium name="DOE Joint Genome Institute"/>
            <consortium name="Mycorrhizal Genomics Consortium"/>
            <person name="Kohler A."/>
            <person name="Kuo A."/>
            <person name="Nagy L.G."/>
            <person name="Floudas D."/>
            <person name="Copeland A."/>
            <person name="Barry K.W."/>
            <person name="Cichocki N."/>
            <person name="Veneault-Fourrey C."/>
            <person name="LaButti K."/>
            <person name="Lindquist E.A."/>
            <person name="Lipzen A."/>
            <person name="Lundell T."/>
            <person name="Morin E."/>
            <person name="Murat C."/>
            <person name="Riley R."/>
            <person name="Ohm R."/>
            <person name="Sun H."/>
            <person name="Tunlid A."/>
            <person name="Henrissat B."/>
            <person name="Grigoriev I.V."/>
            <person name="Hibbett D.S."/>
            <person name="Martin F."/>
        </authorList>
    </citation>
    <scope>NUCLEOTIDE SEQUENCE [LARGE SCALE GENOMIC DNA]</scope>
    <source>
        <strain evidence="9">MAFF 305830</strain>
    </source>
</reference>
<evidence type="ECO:0000256" key="1">
    <source>
        <dbReference type="ARBA" id="ARBA00004123"/>
    </source>
</evidence>
<dbReference type="OrthoDB" id="10254665at2759"/>
<evidence type="ECO:0000313" key="8">
    <source>
        <dbReference type="EMBL" id="KIM28149.1"/>
    </source>
</evidence>